<sequence>MVGRSDMFRCSFVYFSLRLASLYSCSFLSFCDRAVLPSILLLLSNVQDRFDDHTCEGQHANLLVVPLLQLLLLLARLLLALVLMMVAKIQFLHPMTAAHSMFGILLQDLREKYRRYIWY</sequence>
<feature type="transmembrane region" description="Helical" evidence="1">
    <location>
        <begin position="63"/>
        <end position="86"/>
    </location>
</feature>
<evidence type="ECO:0000256" key="1">
    <source>
        <dbReference type="SAM" id="Phobius"/>
    </source>
</evidence>
<dbReference type="EMBL" id="ML976075">
    <property type="protein sequence ID" value="KAF1939776.1"/>
    <property type="molecule type" value="Genomic_DNA"/>
</dbReference>
<gene>
    <name evidence="2" type="ORF">EJ02DRAFT_247025</name>
</gene>
<dbReference type="AlphaFoldDB" id="A0A6A5SMI6"/>
<feature type="transmembrane region" description="Helical" evidence="1">
    <location>
        <begin position="21"/>
        <end position="43"/>
    </location>
</feature>
<dbReference type="Proteomes" id="UP000800038">
    <property type="component" value="Unassembled WGS sequence"/>
</dbReference>
<keyword evidence="1" id="KW-1133">Transmembrane helix</keyword>
<evidence type="ECO:0000313" key="3">
    <source>
        <dbReference type="Proteomes" id="UP000800038"/>
    </source>
</evidence>
<keyword evidence="3" id="KW-1185">Reference proteome</keyword>
<proteinExistence type="predicted"/>
<protein>
    <submittedName>
        <fullName evidence="2">Uncharacterized protein</fullName>
    </submittedName>
</protein>
<keyword evidence="1" id="KW-0472">Membrane</keyword>
<evidence type="ECO:0000313" key="2">
    <source>
        <dbReference type="EMBL" id="KAF1939776.1"/>
    </source>
</evidence>
<keyword evidence="1" id="KW-0812">Transmembrane</keyword>
<reference evidence="2" key="1">
    <citation type="journal article" date="2020" name="Stud. Mycol.">
        <title>101 Dothideomycetes genomes: a test case for predicting lifestyles and emergence of pathogens.</title>
        <authorList>
            <person name="Haridas S."/>
            <person name="Albert R."/>
            <person name="Binder M."/>
            <person name="Bloem J."/>
            <person name="Labutti K."/>
            <person name="Salamov A."/>
            <person name="Andreopoulos B."/>
            <person name="Baker S."/>
            <person name="Barry K."/>
            <person name="Bills G."/>
            <person name="Bluhm B."/>
            <person name="Cannon C."/>
            <person name="Castanera R."/>
            <person name="Culley D."/>
            <person name="Daum C."/>
            <person name="Ezra D."/>
            <person name="Gonzalez J."/>
            <person name="Henrissat B."/>
            <person name="Kuo A."/>
            <person name="Liang C."/>
            <person name="Lipzen A."/>
            <person name="Lutzoni F."/>
            <person name="Magnuson J."/>
            <person name="Mondo S."/>
            <person name="Nolan M."/>
            <person name="Ohm R."/>
            <person name="Pangilinan J."/>
            <person name="Park H.-J."/>
            <person name="Ramirez L."/>
            <person name="Alfaro M."/>
            <person name="Sun H."/>
            <person name="Tritt A."/>
            <person name="Yoshinaga Y."/>
            <person name="Zwiers L.-H."/>
            <person name="Turgeon B."/>
            <person name="Goodwin S."/>
            <person name="Spatafora J."/>
            <person name="Crous P."/>
            <person name="Grigoriev I."/>
        </authorList>
    </citation>
    <scope>NUCLEOTIDE SEQUENCE</scope>
    <source>
        <strain evidence="2">CBS 161.51</strain>
    </source>
</reference>
<name>A0A6A5SMI6_9PLEO</name>
<accession>A0A6A5SMI6</accession>
<organism evidence="2 3">
    <name type="scientific">Clathrospora elynae</name>
    <dbReference type="NCBI Taxonomy" id="706981"/>
    <lineage>
        <taxon>Eukaryota</taxon>
        <taxon>Fungi</taxon>
        <taxon>Dikarya</taxon>
        <taxon>Ascomycota</taxon>
        <taxon>Pezizomycotina</taxon>
        <taxon>Dothideomycetes</taxon>
        <taxon>Pleosporomycetidae</taxon>
        <taxon>Pleosporales</taxon>
        <taxon>Diademaceae</taxon>
        <taxon>Clathrospora</taxon>
    </lineage>
</organism>